<dbReference type="RefSeq" id="WP_128490727.1">
    <property type="nucleotide sequence ID" value="NZ_JBHLXB010000018.1"/>
</dbReference>
<evidence type="ECO:0000256" key="1">
    <source>
        <dbReference type="SAM" id="MobiDB-lite"/>
    </source>
</evidence>
<evidence type="ECO:0000313" key="3">
    <source>
        <dbReference type="Proteomes" id="UP000287168"/>
    </source>
</evidence>
<organism evidence="2 3">
    <name type="scientific">Falsigemmobacter intermedius</name>
    <dbReference type="NCBI Taxonomy" id="1553448"/>
    <lineage>
        <taxon>Bacteria</taxon>
        <taxon>Pseudomonadati</taxon>
        <taxon>Pseudomonadota</taxon>
        <taxon>Alphaproteobacteria</taxon>
        <taxon>Rhodobacterales</taxon>
        <taxon>Paracoccaceae</taxon>
        <taxon>Falsigemmobacter</taxon>
    </lineage>
</organism>
<feature type="region of interest" description="Disordered" evidence="1">
    <location>
        <begin position="52"/>
        <end position="81"/>
    </location>
</feature>
<accession>A0A451GH28</accession>
<dbReference type="EMBL" id="SBLC01000049">
    <property type="protein sequence ID" value="RWY37352.1"/>
    <property type="molecule type" value="Genomic_DNA"/>
</dbReference>
<reference evidence="2 3" key="1">
    <citation type="journal article" date="2015" name="Int. J. Syst. Evol. Microbiol.">
        <title>Gemmobacter intermedius sp. nov., isolated from a white stork (Ciconia ciconia).</title>
        <authorList>
            <person name="Kampfer P."/>
            <person name="Jerzak L."/>
            <person name="Wilharm G."/>
            <person name="Golke J."/>
            <person name="Busse H.J."/>
            <person name="Glaeser S.P."/>
        </authorList>
    </citation>
    <scope>NUCLEOTIDE SEQUENCE [LARGE SCALE GENOMIC DNA]</scope>
    <source>
        <strain evidence="2 3">119/4</strain>
    </source>
</reference>
<sequence>MLARVGVLACLLKGEMGADRSIWSLADGVVLYDRNHLVMYDHNHLLKKRALPTNQRIGAAEAPGSGPKTEEGGETHGADAV</sequence>
<dbReference type="AlphaFoldDB" id="A0A451GH28"/>
<comment type="caution">
    <text evidence="2">The sequence shown here is derived from an EMBL/GenBank/DDBJ whole genome shotgun (WGS) entry which is preliminary data.</text>
</comment>
<protein>
    <submittedName>
        <fullName evidence="2">Uncharacterized protein</fullName>
    </submittedName>
</protein>
<proteinExistence type="predicted"/>
<evidence type="ECO:0000313" key="2">
    <source>
        <dbReference type="EMBL" id="RWY37352.1"/>
    </source>
</evidence>
<keyword evidence="3" id="KW-1185">Reference proteome</keyword>
<dbReference type="Proteomes" id="UP000287168">
    <property type="component" value="Unassembled WGS sequence"/>
</dbReference>
<name>A0A451GH28_9RHOB</name>
<gene>
    <name evidence="2" type="ORF">EP867_17355</name>
</gene>
<feature type="compositionally biased region" description="Basic and acidic residues" evidence="1">
    <location>
        <begin position="68"/>
        <end position="81"/>
    </location>
</feature>